<dbReference type="PANTHER" id="PTHR31529:SF54">
    <property type="entry name" value="LATERAL ORGAN BOUNDARIES DOMAIN PROTEIN 18-LIKE"/>
    <property type="match status" value="1"/>
</dbReference>
<evidence type="ECO:0000313" key="4">
    <source>
        <dbReference type="Proteomes" id="UP001140206"/>
    </source>
</evidence>
<dbReference type="EMBL" id="JAMFTS010000005">
    <property type="protein sequence ID" value="KAJ4754579.1"/>
    <property type="molecule type" value="Genomic_DNA"/>
</dbReference>
<evidence type="ECO:0000256" key="1">
    <source>
        <dbReference type="ARBA" id="ARBA00005474"/>
    </source>
</evidence>
<dbReference type="AlphaFoldDB" id="A0AAV8CGD4"/>
<evidence type="ECO:0000259" key="2">
    <source>
        <dbReference type="PROSITE" id="PS50891"/>
    </source>
</evidence>
<dbReference type="PROSITE" id="PS50891">
    <property type="entry name" value="LOB"/>
    <property type="match status" value="1"/>
</dbReference>
<protein>
    <recommendedName>
        <fullName evidence="2">LOB domain-containing protein</fullName>
    </recommendedName>
</protein>
<organism evidence="3 4">
    <name type="scientific">Rhynchospora pubera</name>
    <dbReference type="NCBI Taxonomy" id="906938"/>
    <lineage>
        <taxon>Eukaryota</taxon>
        <taxon>Viridiplantae</taxon>
        <taxon>Streptophyta</taxon>
        <taxon>Embryophyta</taxon>
        <taxon>Tracheophyta</taxon>
        <taxon>Spermatophyta</taxon>
        <taxon>Magnoliopsida</taxon>
        <taxon>Liliopsida</taxon>
        <taxon>Poales</taxon>
        <taxon>Cyperaceae</taxon>
        <taxon>Cyperoideae</taxon>
        <taxon>Rhynchosporeae</taxon>
        <taxon>Rhynchospora</taxon>
    </lineage>
</organism>
<gene>
    <name evidence="3" type="ORF">LUZ62_088984</name>
</gene>
<keyword evidence="4" id="KW-1185">Reference proteome</keyword>
<proteinExistence type="inferred from homology"/>
<dbReference type="Pfam" id="PF03195">
    <property type="entry name" value="LOB"/>
    <property type="match status" value="1"/>
</dbReference>
<dbReference type="GO" id="GO:0009755">
    <property type="term" value="P:hormone-mediated signaling pathway"/>
    <property type="evidence" value="ECO:0007669"/>
    <property type="project" value="TreeGrafter"/>
</dbReference>
<feature type="domain" description="LOB" evidence="2">
    <location>
        <begin position="34"/>
        <end position="137"/>
    </location>
</feature>
<sequence length="206" mass="22463">MYLPKRSYLKLISPQTLFSPSFSRLRMDPKGSSSPCGACKFLRRKCVADCVFAPHFLAEHGGAARFASVHRVFGASNAAKMLARVPVARRAEAVTTICYEAQARLADPVYGCVAAVLALQHQVTLLQAELSILQSQLIHSRLALTGTHQTSQQFVFIPSSYSNTASVSNNATNLELLAPGFDLPITEELKLSEEEDESNLIALPQK</sequence>
<accession>A0AAV8CGD4</accession>
<name>A0AAV8CGD4_9POAL</name>
<dbReference type="GO" id="GO:0045893">
    <property type="term" value="P:positive regulation of DNA-templated transcription"/>
    <property type="evidence" value="ECO:0007669"/>
    <property type="project" value="TreeGrafter"/>
</dbReference>
<comment type="similarity">
    <text evidence="1">Belongs to the LOB domain-containing protein family.</text>
</comment>
<dbReference type="InterPro" id="IPR004883">
    <property type="entry name" value="LOB"/>
</dbReference>
<dbReference type="PANTHER" id="PTHR31529">
    <property type="entry name" value="LOB DOMAIN CONTAINING PROTEIN"/>
    <property type="match status" value="1"/>
</dbReference>
<evidence type="ECO:0000313" key="3">
    <source>
        <dbReference type="EMBL" id="KAJ4754579.1"/>
    </source>
</evidence>
<comment type="caution">
    <text evidence="3">The sequence shown here is derived from an EMBL/GenBank/DDBJ whole genome shotgun (WGS) entry which is preliminary data.</text>
</comment>
<dbReference type="GO" id="GO:0005634">
    <property type="term" value="C:nucleus"/>
    <property type="evidence" value="ECO:0007669"/>
    <property type="project" value="TreeGrafter"/>
</dbReference>
<reference evidence="3" key="1">
    <citation type="submission" date="2022-08" db="EMBL/GenBank/DDBJ databases">
        <authorList>
            <person name="Marques A."/>
        </authorList>
    </citation>
    <scope>NUCLEOTIDE SEQUENCE</scope>
    <source>
        <strain evidence="3">RhyPub2mFocal</strain>
        <tissue evidence="3">Leaves</tissue>
    </source>
</reference>
<dbReference type="Proteomes" id="UP001140206">
    <property type="component" value="Chromosome 5"/>
</dbReference>